<dbReference type="AlphaFoldDB" id="A0A1H1BZK9"/>
<sequence length="139" mass="15417">MIHNPARMNSANWPGPDRGVVLQSLGDAVEGSLDLVAVYGATSFDLFHVGDELSDSFDDREDLIGRLTSLAEETRRDFVQHGLFSGLRPTHERVEYKTREVDGRKLLQVYCGGRGMLLFVSPDEPEEPLVRTAMGLLSV</sequence>
<gene>
    <name evidence="1" type="ORF">SAMN05216278_2035</name>
</gene>
<name>A0A1H1BZK9_9EURY</name>
<reference evidence="2" key="1">
    <citation type="submission" date="2016-10" db="EMBL/GenBank/DDBJ databases">
        <authorList>
            <person name="Varghese N."/>
            <person name="Submissions S."/>
        </authorList>
    </citation>
    <scope>NUCLEOTIDE SEQUENCE [LARGE SCALE GENOMIC DNA]</scope>
    <source>
        <strain evidence="2">CGMCC 1.12397</strain>
    </source>
</reference>
<accession>A0A1H1BZK9</accession>
<evidence type="ECO:0000313" key="2">
    <source>
        <dbReference type="Proteomes" id="UP000199289"/>
    </source>
</evidence>
<dbReference type="EMBL" id="FNKQ01000002">
    <property type="protein sequence ID" value="SDQ57331.1"/>
    <property type="molecule type" value="Genomic_DNA"/>
</dbReference>
<proteinExistence type="predicted"/>
<evidence type="ECO:0008006" key="3">
    <source>
        <dbReference type="Google" id="ProtNLM"/>
    </source>
</evidence>
<organism evidence="1 2">
    <name type="scientific">Halopelagius longus</name>
    <dbReference type="NCBI Taxonomy" id="1236180"/>
    <lineage>
        <taxon>Archaea</taxon>
        <taxon>Methanobacteriati</taxon>
        <taxon>Methanobacteriota</taxon>
        <taxon>Stenosarchaea group</taxon>
        <taxon>Halobacteria</taxon>
        <taxon>Halobacteriales</taxon>
        <taxon>Haloferacaceae</taxon>
    </lineage>
</organism>
<evidence type="ECO:0000313" key="1">
    <source>
        <dbReference type="EMBL" id="SDQ57331.1"/>
    </source>
</evidence>
<dbReference type="Proteomes" id="UP000199289">
    <property type="component" value="Unassembled WGS sequence"/>
</dbReference>
<protein>
    <recommendedName>
        <fullName evidence="3">Roadblock/LC7 domain-containing protein</fullName>
    </recommendedName>
</protein>